<accession>A0A917NEN7</accession>
<evidence type="ECO:0000313" key="2">
    <source>
        <dbReference type="Proteomes" id="UP000613743"/>
    </source>
</evidence>
<dbReference type="SUPFAM" id="SSF48371">
    <property type="entry name" value="ARM repeat"/>
    <property type="match status" value="1"/>
</dbReference>
<name>A0A917NEN7_9GAMM</name>
<dbReference type="InterPro" id="IPR016024">
    <property type="entry name" value="ARM-type_fold"/>
</dbReference>
<dbReference type="EMBL" id="BMPZ01000020">
    <property type="protein sequence ID" value="GGI93480.1"/>
    <property type="molecule type" value="Genomic_DNA"/>
</dbReference>
<keyword evidence="2" id="KW-1185">Reference proteome</keyword>
<comment type="caution">
    <text evidence="1">The sequence shown here is derived from an EMBL/GenBank/DDBJ whole genome shotgun (WGS) entry which is preliminary data.</text>
</comment>
<dbReference type="AlphaFoldDB" id="A0A917NEN7"/>
<reference evidence="1" key="2">
    <citation type="submission" date="2020-09" db="EMBL/GenBank/DDBJ databases">
        <authorList>
            <person name="Sun Q."/>
            <person name="Ohkuma M."/>
        </authorList>
    </citation>
    <scope>NUCLEOTIDE SEQUENCE</scope>
    <source>
        <strain evidence="1">JCM 30804</strain>
    </source>
</reference>
<gene>
    <name evidence="1" type="ORF">GCM10009332_33400</name>
</gene>
<evidence type="ECO:0000313" key="1">
    <source>
        <dbReference type="EMBL" id="GGI93480.1"/>
    </source>
</evidence>
<reference evidence="1" key="1">
    <citation type="journal article" date="2014" name="Int. J. Syst. Evol. Microbiol.">
        <title>Complete genome sequence of Corynebacterium casei LMG S-19264T (=DSM 44701T), isolated from a smear-ripened cheese.</title>
        <authorList>
            <consortium name="US DOE Joint Genome Institute (JGI-PGF)"/>
            <person name="Walter F."/>
            <person name="Albersmeier A."/>
            <person name="Kalinowski J."/>
            <person name="Ruckert C."/>
        </authorList>
    </citation>
    <scope>NUCLEOTIDE SEQUENCE</scope>
    <source>
        <strain evidence="1">JCM 30804</strain>
    </source>
</reference>
<dbReference type="RefSeq" id="WP_188923088.1">
    <property type="nucleotide sequence ID" value="NZ_BMPZ01000020.1"/>
</dbReference>
<proteinExistence type="predicted"/>
<sequence>MSHIEQFCESAIAKGDGTSLNDSEHFDKMQEAITHIKELPNLIPLLNHKNEWVVCWTASHLLANGYSSEALKSLNKLATGSGIASFSADITIQEYKRGCFKSPFG</sequence>
<protein>
    <submittedName>
        <fullName evidence="1">Uncharacterized protein</fullName>
    </submittedName>
</protein>
<dbReference type="Proteomes" id="UP000613743">
    <property type="component" value="Unassembled WGS sequence"/>
</dbReference>
<organism evidence="1 2">
    <name type="scientific">Shewanella gelidii</name>
    <dbReference type="NCBI Taxonomy" id="1642821"/>
    <lineage>
        <taxon>Bacteria</taxon>
        <taxon>Pseudomonadati</taxon>
        <taxon>Pseudomonadota</taxon>
        <taxon>Gammaproteobacteria</taxon>
        <taxon>Alteromonadales</taxon>
        <taxon>Shewanellaceae</taxon>
        <taxon>Shewanella</taxon>
    </lineage>
</organism>